<gene>
    <name evidence="1" type="ORF">IQ10_01413</name>
</gene>
<name>A0A562QMV5_9BACI</name>
<dbReference type="EMBL" id="VLKZ01000003">
    <property type="protein sequence ID" value="TWI58082.1"/>
    <property type="molecule type" value="Genomic_DNA"/>
</dbReference>
<accession>A0A562QMV5</accession>
<dbReference type="AlphaFoldDB" id="A0A562QMV5"/>
<dbReference type="RefSeq" id="WP_144449743.1">
    <property type="nucleotide sequence ID" value="NZ_VLKZ01000003.1"/>
</dbReference>
<sequence>MKVDEIVETKELLKGELKQDYLVVYQEVINKNVELVKDQMVETSKTVERTLNIFKGEVNSTLKKVQAYPVEKDLNVDNLLETIKHDHKEIFI</sequence>
<keyword evidence="2" id="KW-1185">Reference proteome</keyword>
<comment type="caution">
    <text evidence="1">The sequence shown here is derived from an EMBL/GenBank/DDBJ whole genome shotgun (WGS) entry which is preliminary data.</text>
</comment>
<evidence type="ECO:0000313" key="2">
    <source>
        <dbReference type="Proteomes" id="UP000315711"/>
    </source>
</evidence>
<dbReference type="OrthoDB" id="2886521at2"/>
<organism evidence="1 2">
    <name type="scientific">Halalkalibacter nanhaiisediminis</name>
    <dbReference type="NCBI Taxonomy" id="688079"/>
    <lineage>
        <taxon>Bacteria</taxon>
        <taxon>Bacillati</taxon>
        <taxon>Bacillota</taxon>
        <taxon>Bacilli</taxon>
        <taxon>Bacillales</taxon>
        <taxon>Bacillaceae</taxon>
        <taxon>Halalkalibacter</taxon>
    </lineage>
</organism>
<evidence type="ECO:0000313" key="1">
    <source>
        <dbReference type="EMBL" id="TWI58082.1"/>
    </source>
</evidence>
<dbReference type="Proteomes" id="UP000315711">
    <property type="component" value="Unassembled WGS sequence"/>
</dbReference>
<protein>
    <submittedName>
        <fullName evidence="1">Uncharacterized protein</fullName>
    </submittedName>
</protein>
<reference evidence="1 2" key="1">
    <citation type="journal article" date="2015" name="Stand. Genomic Sci.">
        <title>Genomic Encyclopedia of Bacterial and Archaeal Type Strains, Phase III: the genomes of soil and plant-associated and newly described type strains.</title>
        <authorList>
            <person name="Whitman W.B."/>
            <person name="Woyke T."/>
            <person name="Klenk H.P."/>
            <person name="Zhou Y."/>
            <person name="Lilburn T.G."/>
            <person name="Beck B.J."/>
            <person name="De Vos P."/>
            <person name="Vandamme P."/>
            <person name="Eisen J.A."/>
            <person name="Garrity G."/>
            <person name="Hugenholtz P."/>
            <person name="Kyrpides N.C."/>
        </authorList>
    </citation>
    <scope>NUCLEOTIDE SEQUENCE [LARGE SCALE GENOMIC DNA]</scope>
    <source>
        <strain evidence="1 2">CGMCC 1.10116</strain>
    </source>
</reference>
<proteinExistence type="predicted"/>